<organism evidence="2 4">
    <name type="scientific">Cucumis melo var. makuwa</name>
    <name type="common">Oriental melon</name>
    <dbReference type="NCBI Taxonomy" id="1194695"/>
    <lineage>
        <taxon>Eukaryota</taxon>
        <taxon>Viridiplantae</taxon>
        <taxon>Streptophyta</taxon>
        <taxon>Embryophyta</taxon>
        <taxon>Tracheophyta</taxon>
        <taxon>Spermatophyta</taxon>
        <taxon>Magnoliopsida</taxon>
        <taxon>eudicotyledons</taxon>
        <taxon>Gunneridae</taxon>
        <taxon>Pentapetalae</taxon>
        <taxon>rosids</taxon>
        <taxon>fabids</taxon>
        <taxon>Cucurbitales</taxon>
        <taxon>Cucurbitaceae</taxon>
        <taxon>Benincaseae</taxon>
        <taxon>Cucumis</taxon>
    </lineage>
</organism>
<name>A0A5D3BYA7_CUCMM</name>
<evidence type="ECO:0000313" key="4">
    <source>
        <dbReference type="Proteomes" id="UP000321947"/>
    </source>
</evidence>
<dbReference type="EMBL" id="SSTE01000850">
    <property type="protein sequence ID" value="KAA0066657.1"/>
    <property type="molecule type" value="Genomic_DNA"/>
</dbReference>
<sequence length="216" mass="24904">MGSTTIPNSFYEAKRKFRDLGLGYETIHACMVVYCIGKSLLICNIILHVARLGTRSADMRWHRDKYVEIDDVLRHLADAKGWKYFDSKFPDFASDPRNVRLGLASDGFNIFGQMSTSSPDREIDVYLQLLIEELKELWTFGVRTYDSLTVRTLLNIKGKTKDTTNARLDLQDLKIRKDLHLVEVGNRLVKPHANYMLTSSERVEFCKFMKSVKLSD</sequence>
<dbReference type="Pfam" id="PF02992">
    <property type="entry name" value="Transposase_21"/>
    <property type="match status" value="1"/>
</dbReference>
<dbReference type="Proteomes" id="UP000321393">
    <property type="component" value="Unassembled WGS sequence"/>
</dbReference>
<evidence type="ECO:0000313" key="2">
    <source>
        <dbReference type="EMBL" id="TYK04100.1"/>
    </source>
</evidence>
<dbReference type="Proteomes" id="UP000321947">
    <property type="component" value="Unassembled WGS sequence"/>
</dbReference>
<accession>A0A5D3BYA7</accession>
<evidence type="ECO:0000313" key="1">
    <source>
        <dbReference type="EMBL" id="KAA0066657.1"/>
    </source>
</evidence>
<dbReference type="PANTHER" id="PTHR10775">
    <property type="entry name" value="OS08G0208400 PROTEIN"/>
    <property type="match status" value="1"/>
</dbReference>
<dbReference type="InterPro" id="IPR004242">
    <property type="entry name" value="Transposase_21"/>
</dbReference>
<proteinExistence type="predicted"/>
<dbReference type="AlphaFoldDB" id="A0A5D3BYA7"/>
<dbReference type="OrthoDB" id="1932595at2759"/>
<dbReference type="EMBL" id="SSTD01014757">
    <property type="protein sequence ID" value="TYK04100.1"/>
    <property type="molecule type" value="Genomic_DNA"/>
</dbReference>
<protein>
    <submittedName>
        <fullName evidence="2">Uncharacterized protein</fullName>
    </submittedName>
</protein>
<gene>
    <name evidence="2" type="ORF">E5676_scaffold2119G00380</name>
    <name evidence="1" type="ORF">E6C27_scaffold979G00890</name>
</gene>
<reference evidence="3 4" key="1">
    <citation type="submission" date="2019-08" db="EMBL/GenBank/DDBJ databases">
        <title>Draft genome sequences of two oriental melons (Cucumis melo L. var makuwa).</title>
        <authorList>
            <person name="Kwon S.-Y."/>
        </authorList>
    </citation>
    <scope>NUCLEOTIDE SEQUENCE [LARGE SCALE GENOMIC DNA]</scope>
    <source>
        <strain evidence="4">cv. Chang Bougi</strain>
        <strain evidence="3">cv. SW 3</strain>
        <tissue evidence="2">Leaf</tissue>
    </source>
</reference>
<evidence type="ECO:0000313" key="3">
    <source>
        <dbReference type="Proteomes" id="UP000321393"/>
    </source>
</evidence>
<dbReference type="PANTHER" id="PTHR10775:SF185">
    <property type="entry name" value="OS08G0208400 PROTEIN"/>
    <property type="match status" value="1"/>
</dbReference>
<comment type="caution">
    <text evidence="2">The sequence shown here is derived from an EMBL/GenBank/DDBJ whole genome shotgun (WGS) entry which is preliminary data.</text>
</comment>